<sequence length="963" mass="108319">MIPLLPKPSGNACPSCNETLDTAQGLSAHLSLRAECRRAFKSANAAKRAEAVAQGLTALELVGPMGSEVSPDDHDVELVLLDPVRNDTPAPPEDNTLSAPEDDPASRSKRRRIEIEEVADEDEGGLPRKPWIEDFPRSAGTTLGEAETYFESIRCQKREARESPWAPFESEDEWELARWLVTSGLTQSSIEKYLKLKITQERTKPSFESNYLFYKKIDALPGGQASWKVEIFEAVGDQMGEDGKPKTERVELWKRDVVDCVRELMGNPLFRDIIRYAPERQYADPEGKTRIYGNMWTANWWWDVQTTLSRMSGDKSVWPVYLTLGNIDKNERRKPSAHATVLLGYLPVAKLECFSDKRRSLEGYRLFHQCMRSLLEPLIAAGKNGVLMTCADGQVRQVFPILAAYIADHPEQCLIAACQENRCPKCPVDPDKRGEPVFSCLKDPSRVSEVLKSVAEGEKPSEFSLWGLRAVELFWDNLPHCDIFTALTPDILHQLHKGVFKDHLVNWSTKAIEDGANEIDQRFKAMLKHSDLRYFKNGISLVSQWTGTEFKNMEKVFLGVVAGAGDERVTRAVRAVLDFIYYAHFETHTDDSLDALHKAWTDYHKYKHVFIELKIREHFNFPKGHSTEHYEPAIRALGAADGYSTEHPERLHIDFAKLAYGASNKQSTYIKQMTRWLDRQEAVHRFSCYLTWSTSSSQLSSLRSSLPADLSQLGRESRSDSVRVEDRDMPNLPDSESSAALLRPGDNLSSSDVCQASTTLDDSSDDFETLPPDLWERGFRVAKIPAFRSLTLVQVATDFGALNFTHCLNDFLTKLSVGNPARLNHAAIPLHDMFRIAAYKHFKLRLPVIRQVSPHALIDTIHAAPARLPAKPFASPISPNMSTVLARDPAVTASQASFGGTALSFDPAQPLRGLRVARVRMIFELPKAYDPTIFGITEPLVYVEWFTPFHVVDNITGMLLGND</sequence>
<protein>
    <recommendedName>
        <fullName evidence="4">C2H2-type domain-containing protein</fullName>
    </recommendedName>
</protein>
<reference evidence="2" key="1">
    <citation type="submission" date="2014-01" db="EMBL/GenBank/DDBJ databases">
        <title>The genome of the white-rot fungus Pycnoporus cinnabarinus: a basidiomycete model with a versatile arsenal for lignocellulosic biomass breakdown.</title>
        <authorList>
            <person name="Levasseur A."/>
            <person name="Lomascolo A."/>
            <person name="Ruiz-Duenas F.J."/>
            <person name="Uzan E."/>
            <person name="Piumi F."/>
            <person name="Kues U."/>
            <person name="Ram A.F.J."/>
            <person name="Murat C."/>
            <person name="Haon M."/>
            <person name="Benoit I."/>
            <person name="Arfi Y."/>
            <person name="Chevret D."/>
            <person name="Drula E."/>
            <person name="Kwon M.J."/>
            <person name="Gouret P."/>
            <person name="Lesage-Meessen L."/>
            <person name="Lombard V."/>
            <person name="Mariette J."/>
            <person name="Noirot C."/>
            <person name="Park J."/>
            <person name="Patyshakuliyeva A."/>
            <person name="Wieneger R.A.B."/>
            <person name="Wosten H.A.B."/>
            <person name="Martin F."/>
            <person name="Coutinho P.M."/>
            <person name="de Vries R."/>
            <person name="Martinez A.T."/>
            <person name="Klopp C."/>
            <person name="Pontarotti P."/>
            <person name="Henrissat B."/>
            <person name="Record E."/>
        </authorList>
    </citation>
    <scope>NUCLEOTIDE SEQUENCE [LARGE SCALE GENOMIC DNA]</scope>
    <source>
        <strain evidence="2">BRFM137</strain>
    </source>
</reference>
<feature type="region of interest" description="Disordered" evidence="1">
    <location>
        <begin position="84"/>
        <end position="134"/>
    </location>
</feature>
<evidence type="ECO:0000313" key="3">
    <source>
        <dbReference type="Proteomes" id="UP000029665"/>
    </source>
</evidence>
<feature type="region of interest" description="Disordered" evidence="1">
    <location>
        <begin position="710"/>
        <end position="753"/>
    </location>
</feature>
<dbReference type="OrthoDB" id="2789130at2759"/>
<dbReference type="AlphaFoldDB" id="A0A060SRQ6"/>
<keyword evidence="3" id="KW-1185">Reference proteome</keyword>
<organism evidence="2 3">
    <name type="scientific">Pycnoporus cinnabarinus</name>
    <name type="common">Cinnabar-red polypore</name>
    <name type="synonym">Trametes cinnabarina</name>
    <dbReference type="NCBI Taxonomy" id="5643"/>
    <lineage>
        <taxon>Eukaryota</taxon>
        <taxon>Fungi</taxon>
        <taxon>Dikarya</taxon>
        <taxon>Basidiomycota</taxon>
        <taxon>Agaricomycotina</taxon>
        <taxon>Agaricomycetes</taxon>
        <taxon>Polyporales</taxon>
        <taxon>Polyporaceae</taxon>
        <taxon>Trametes</taxon>
    </lineage>
</organism>
<evidence type="ECO:0000256" key="1">
    <source>
        <dbReference type="SAM" id="MobiDB-lite"/>
    </source>
</evidence>
<dbReference type="OMA" id="YAPEREY"/>
<dbReference type="InterPro" id="IPR041078">
    <property type="entry name" value="Plavaka"/>
</dbReference>
<feature type="compositionally biased region" description="Basic and acidic residues" evidence="1">
    <location>
        <begin position="715"/>
        <end position="729"/>
    </location>
</feature>
<comment type="caution">
    <text evidence="2">The sequence shown here is derived from an EMBL/GenBank/DDBJ whole genome shotgun (WGS) entry which is preliminary data.</text>
</comment>
<dbReference type="EMBL" id="CCBP010000415">
    <property type="protein sequence ID" value="CDO76811.1"/>
    <property type="molecule type" value="Genomic_DNA"/>
</dbReference>
<accession>A0A060SRQ6</accession>
<dbReference type="Proteomes" id="UP000029665">
    <property type="component" value="Unassembled WGS sequence"/>
</dbReference>
<evidence type="ECO:0008006" key="4">
    <source>
        <dbReference type="Google" id="ProtNLM"/>
    </source>
</evidence>
<name>A0A060SRQ6_PYCCI</name>
<dbReference type="Pfam" id="PF18759">
    <property type="entry name" value="Plavaka"/>
    <property type="match status" value="1"/>
</dbReference>
<gene>
    <name evidence="2" type="ORF">BN946_scf185033.g8</name>
</gene>
<dbReference type="STRING" id="5643.A0A060SRQ6"/>
<dbReference type="HOGENOM" id="CLU_006344_4_2_1"/>
<evidence type="ECO:0000313" key="2">
    <source>
        <dbReference type="EMBL" id="CDO76811.1"/>
    </source>
</evidence>
<proteinExistence type="predicted"/>